<dbReference type="PANTHER" id="PTHR43660:SF1">
    <property type="entry name" value="DIPEPTIDYL CARBOXYPEPTIDASE"/>
    <property type="match status" value="1"/>
</dbReference>
<dbReference type="InterPro" id="IPR001567">
    <property type="entry name" value="Pept_M3A_M3B_dom"/>
</dbReference>
<evidence type="ECO:0000259" key="8">
    <source>
        <dbReference type="Pfam" id="PF01432"/>
    </source>
</evidence>
<dbReference type="Gene3D" id="1.10.1370.10">
    <property type="entry name" value="Neurolysin, domain 3"/>
    <property type="match status" value="1"/>
</dbReference>
<sequence length="702" mass="79295">MKKFLFAMIAAGAIFTSCGQKTESGNPLLEDWNTPFGIPPFEKIKIEHFMPAFVEAMTQHKAEIDSIINNTEEPTFENTIVAYDNAGALLDKISPVFSHISGTDSNNEVLALEKELSPIRSKHYNEISLNQGLFERVKAVYLKKDSLGLNPEQMRLLDEMYKGFVRSGADLPEDKKTELKKINEEISALQLQFGQNLLAETGSYKLVIDKEEDLAGLSEALKTSAFARGEKDSSTTGKWVFGLDNPSIIPFLQQAENRELRKEILNAYLNRCSNNNEFDNKEVIKKLIDLRLKRAKILGFENFAQYQLETRMAKTEENVYNLLNQLWKPALESAKKELADMSAIAKESGLEGDLEAADWRFYFEKAMAKKFDLSDSQLRPYFKLENVRDGIFYVANKLYGITFTQLDNVPMPHAESTVYECKDEDGSHLGIIYMDMFARPGAKRGGAWCSGFRSQTYKNGERVAPLVLIVGNFTRPNGNEPALLSTDETETFFHEFGHALASLLKDVNYYGVGGMTRDFVELPSQIMEHWAFEPQVLKEYAKHYQTGEVIPQELVDKIVNAGKYGQGFATTEYLAASLLDMDFHILKEIPADLDVNAFESKVLGDRGLVSQIPPRYRSTYFSHTFGGGYTAGYYSYIWAEVLDSDAYQAFVETGDIFNKEVATKFRKEILARAGQDEAMTLYVNFRGKEPGIDPLLKNRGLK</sequence>
<dbReference type="EMBL" id="VSSQ01000148">
    <property type="protein sequence ID" value="MPL81336.1"/>
    <property type="molecule type" value="Genomic_DNA"/>
</dbReference>
<evidence type="ECO:0000256" key="4">
    <source>
        <dbReference type="ARBA" id="ARBA00022723"/>
    </source>
</evidence>
<dbReference type="GO" id="GO:0004180">
    <property type="term" value="F:carboxypeptidase activity"/>
    <property type="evidence" value="ECO:0007669"/>
    <property type="project" value="UniProtKB-KW"/>
</dbReference>
<name>A0A644UQI4_9ZZZZ</name>
<dbReference type="GO" id="GO:0004222">
    <property type="term" value="F:metalloendopeptidase activity"/>
    <property type="evidence" value="ECO:0007669"/>
    <property type="project" value="InterPro"/>
</dbReference>
<dbReference type="PROSITE" id="PS51257">
    <property type="entry name" value="PROKAR_LIPOPROTEIN"/>
    <property type="match status" value="1"/>
</dbReference>
<proteinExistence type="inferred from homology"/>
<evidence type="ECO:0000256" key="2">
    <source>
        <dbReference type="ARBA" id="ARBA00006040"/>
    </source>
</evidence>
<reference evidence="9" key="1">
    <citation type="submission" date="2019-08" db="EMBL/GenBank/DDBJ databases">
        <authorList>
            <person name="Kucharzyk K."/>
            <person name="Murdoch R.W."/>
            <person name="Higgins S."/>
            <person name="Loffler F."/>
        </authorList>
    </citation>
    <scope>NUCLEOTIDE SEQUENCE</scope>
</reference>
<evidence type="ECO:0000256" key="6">
    <source>
        <dbReference type="ARBA" id="ARBA00022833"/>
    </source>
</evidence>
<dbReference type="InterPro" id="IPR024077">
    <property type="entry name" value="Neurolysin/TOP_dom2"/>
</dbReference>
<evidence type="ECO:0000256" key="3">
    <source>
        <dbReference type="ARBA" id="ARBA00022670"/>
    </source>
</evidence>
<evidence type="ECO:0000256" key="7">
    <source>
        <dbReference type="ARBA" id="ARBA00023049"/>
    </source>
</evidence>
<dbReference type="SUPFAM" id="SSF55486">
    <property type="entry name" value="Metalloproteases ('zincins'), catalytic domain"/>
    <property type="match status" value="1"/>
</dbReference>
<dbReference type="GO" id="GO:0046872">
    <property type="term" value="F:metal ion binding"/>
    <property type="evidence" value="ECO:0007669"/>
    <property type="project" value="UniProtKB-KW"/>
</dbReference>
<keyword evidence="7" id="KW-0482">Metalloprotease</keyword>
<protein>
    <submittedName>
        <fullName evidence="9">Dipeptidyl carboxypeptidase</fullName>
        <ecNumber evidence="9">3.4.15.5</ecNumber>
    </submittedName>
</protein>
<dbReference type="GO" id="GO:0008241">
    <property type="term" value="F:peptidyl-dipeptidase activity"/>
    <property type="evidence" value="ECO:0007669"/>
    <property type="project" value="UniProtKB-EC"/>
</dbReference>
<evidence type="ECO:0000313" key="9">
    <source>
        <dbReference type="EMBL" id="MPL81336.1"/>
    </source>
</evidence>
<dbReference type="PANTHER" id="PTHR43660">
    <property type="entry name" value="DIPEPTIDYL CARBOXYPEPTIDASE"/>
    <property type="match status" value="1"/>
</dbReference>
<keyword evidence="3" id="KW-0645">Protease</keyword>
<keyword evidence="9" id="KW-0121">Carboxypeptidase</keyword>
<dbReference type="EC" id="3.4.15.5" evidence="9"/>
<dbReference type="Pfam" id="PF01432">
    <property type="entry name" value="Peptidase_M3"/>
    <property type="match status" value="1"/>
</dbReference>
<dbReference type="AlphaFoldDB" id="A0A644UQI4"/>
<accession>A0A644UQI4</accession>
<dbReference type="CDD" id="cd06456">
    <property type="entry name" value="M3A_DCP"/>
    <property type="match status" value="1"/>
</dbReference>
<dbReference type="GO" id="GO:0005829">
    <property type="term" value="C:cytosol"/>
    <property type="evidence" value="ECO:0007669"/>
    <property type="project" value="TreeGrafter"/>
</dbReference>
<dbReference type="GO" id="GO:0006508">
    <property type="term" value="P:proteolysis"/>
    <property type="evidence" value="ECO:0007669"/>
    <property type="project" value="UniProtKB-KW"/>
</dbReference>
<comment type="caution">
    <text evidence="9">The sequence shown here is derived from an EMBL/GenBank/DDBJ whole genome shotgun (WGS) entry which is preliminary data.</text>
</comment>
<gene>
    <name evidence="9" type="primary">dcp_5</name>
    <name evidence="9" type="ORF">SDC9_27253</name>
</gene>
<dbReference type="InterPro" id="IPR045090">
    <property type="entry name" value="Pept_M3A_M3B"/>
</dbReference>
<dbReference type="Gene3D" id="1.10.1370.40">
    <property type="match status" value="1"/>
</dbReference>
<keyword evidence="4" id="KW-0479">Metal-binding</keyword>
<keyword evidence="6" id="KW-0862">Zinc</keyword>
<dbReference type="FunFam" id="3.40.390.10:FF:000009">
    <property type="entry name" value="Oligopeptidase A"/>
    <property type="match status" value="1"/>
</dbReference>
<dbReference type="Gene3D" id="3.40.390.10">
    <property type="entry name" value="Collagenase (Catalytic Domain)"/>
    <property type="match status" value="1"/>
</dbReference>
<comment type="similarity">
    <text evidence="2">Belongs to the peptidase M3 family.</text>
</comment>
<evidence type="ECO:0000256" key="1">
    <source>
        <dbReference type="ARBA" id="ARBA00001947"/>
    </source>
</evidence>
<evidence type="ECO:0000256" key="5">
    <source>
        <dbReference type="ARBA" id="ARBA00022801"/>
    </source>
</evidence>
<dbReference type="InterPro" id="IPR024079">
    <property type="entry name" value="MetalloPept_cat_dom_sf"/>
</dbReference>
<keyword evidence="5 9" id="KW-0378">Hydrolase</keyword>
<dbReference type="InterPro" id="IPR034005">
    <property type="entry name" value="M3A_DCP"/>
</dbReference>
<comment type="cofactor">
    <cofactor evidence="1">
        <name>Zn(2+)</name>
        <dbReference type="ChEBI" id="CHEBI:29105"/>
    </cofactor>
</comment>
<organism evidence="9">
    <name type="scientific">bioreactor metagenome</name>
    <dbReference type="NCBI Taxonomy" id="1076179"/>
    <lineage>
        <taxon>unclassified sequences</taxon>
        <taxon>metagenomes</taxon>
        <taxon>ecological metagenomes</taxon>
    </lineage>
</organism>
<feature type="domain" description="Peptidase M3A/M3B catalytic" evidence="8">
    <location>
        <begin position="251"/>
        <end position="700"/>
    </location>
</feature>